<proteinExistence type="predicted"/>
<accession>A0A9W9I619</accession>
<dbReference type="Proteomes" id="UP001149163">
    <property type="component" value="Unassembled WGS sequence"/>
</dbReference>
<dbReference type="AlphaFoldDB" id="A0A9W9I619"/>
<evidence type="ECO:0000313" key="3">
    <source>
        <dbReference type="EMBL" id="KAJ5167428.1"/>
    </source>
</evidence>
<gene>
    <name evidence="3" type="ORF">N7482_006209</name>
</gene>
<name>A0A9W9I619_9EURO</name>
<evidence type="ECO:0000313" key="4">
    <source>
        <dbReference type="Proteomes" id="UP001149163"/>
    </source>
</evidence>
<feature type="region of interest" description="Disordered" evidence="1">
    <location>
        <begin position="206"/>
        <end position="256"/>
    </location>
</feature>
<dbReference type="RefSeq" id="XP_056543889.1">
    <property type="nucleotide sequence ID" value="XM_056688334.1"/>
</dbReference>
<feature type="compositionally biased region" description="Low complexity" evidence="1">
    <location>
        <begin position="206"/>
        <end position="219"/>
    </location>
</feature>
<keyword evidence="2" id="KW-1133">Transmembrane helix</keyword>
<dbReference type="EMBL" id="JAPQKN010000003">
    <property type="protein sequence ID" value="KAJ5167428.1"/>
    <property type="molecule type" value="Genomic_DNA"/>
</dbReference>
<organism evidence="3 4">
    <name type="scientific">Penicillium canariense</name>
    <dbReference type="NCBI Taxonomy" id="189055"/>
    <lineage>
        <taxon>Eukaryota</taxon>
        <taxon>Fungi</taxon>
        <taxon>Dikarya</taxon>
        <taxon>Ascomycota</taxon>
        <taxon>Pezizomycotina</taxon>
        <taxon>Eurotiomycetes</taxon>
        <taxon>Eurotiomycetidae</taxon>
        <taxon>Eurotiales</taxon>
        <taxon>Aspergillaceae</taxon>
        <taxon>Penicillium</taxon>
    </lineage>
</organism>
<dbReference type="GeneID" id="81427510"/>
<protein>
    <submittedName>
        <fullName evidence="3">Uncharacterized protein</fullName>
    </submittedName>
</protein>
<keyword evidence="2" id="KW-0812">Transmembrane</keyword>
<keyword evidence="4" id="KW-1185">Reference proteome</keyword>
<evidence type="ECO:0000256" key="2">
    <source>
        <dbReference type="SAM" id="Phobius"/>
    </source>
</evidence>
<feature type="compositionally biased region" description="Polar residues" evidence="1">
    <location>
        <begin position="243"/>
        <end position="256"/>
    </location>
</feature>
<keyword evidence="2" id="KW-0472">Membrane</keyword>
<reference evidence="3" key="2">
    <citation type="journal article" date="2023" name="IMA Fungus">
        <title>Comparative genomic study of the Penicillium genus elucidates a diverse pangenome and 15 lateral gene transfer events.</title>
        <authorList>
            <person name="Petersen C."/>
            <person name="Sorensen T."/>
            <person name="Nielsen M.R."/>
            <person name="Sondergaard T.E."/>
            <person name="Sorensen J.L."/>
            <person name="Fitzpatrick D.A."/>
            <person name="Frisvad J.C."/>
            <person name="Nielsen K.L."/>
        </authorList>
    </citation>
    <scope>NUCLEOTIDE SEQUENCE</scope>
    <source>
        <strain evidence="3">IBT 26290</strain>
    </source>
</reference>
<reference evidence="3" key="1">
    <citation type="submission" date="2022-11" db="EMBL/GenBank/DDBJ databases">
        <authorList>
            <person name="Petersen C."/>
        </authorList>
    </citation>
    <scope>NUCLEOTIDE SEQUENCE</scope>
    <source>
        <strain evidence="3">IBT 26290</strain>
    </source>
</reference>
<evidence type="ECO:0000256" key="1">
    <source>
        <dbReference type="SAM" id="MobiDB-lite"/>
    </source>
</evidence>
<sequence>MVADDRYCYFPSGNLAAGNVPCSDDTSATCCGSGDICLSNGLCLNVAHQPYVLSRGACTNSDWQAGCSSYCSSSTPSMGASIINLSFYNNTAIYCCGTPIIDGDTIVCPDSPTSGFEVPTGTPILGRALLANSTLLDAVVKTSSSATYTATAAATATSSSSSSATCRTCHQTEIGAGVGVALGVIALLSIIWALLERRRALKRQTMPPAAGTPYGGPYMNLRDRSNRPVELGNVPQAHELPNSVESPSEIMSKTAP</sequence>
<feature type="transmembrane region" description="Helical" evidence="2">
    <location>
        <begin position="174"/>
        <end position="195"/>
    </location>
</feature>
<dbReference type="OrthoDB" id="5215637at2759"/>
<comment type="caution">
    <text evidence="3">The sequence shown here is derived from an EMBL/GenBank/DDBJ whole genome shotgun (WGS) entry which is preliminary data.</text>
</comment>